<organism evidence="1 2">
    <name type="scientific">Fusarium heterosporum</name>
    <dbReference type="NCBI Taxonomy" id="42747"/>
    <lineage>
        <taxon>Eukaryota</taxon>
        <taxon>Fungi</taxon>
        <taxon>Dikarya</taxon>
        <taxon>Ascomycota</taxon>
        <taxon>Pezizomycotina</taxon>
        <taxon>Sordariomycetes</taxon>
        <taxon>Hypocreomycetidae</taxon>
        <taxon>Hypocreales</taxon>
        <taxon>Nectriaceae</taxon>
        <taxon>Fusarium</taxon>
        <taxon>Fusarium heterosporum species complex</taxon>
    </lineage>
</organism>
<gene>
    <name evidence="1" type="ORF">FHETE_1376</name>
</gene>
<dbReference type="EMBL" id="JAAGWQ010000020">
    <property type="protein sequence ID" value="KAF5678146.1"/>
    <property type="molecule type" value="Genomic_DNA"/>
</dbReference>
<proteinExistence type="predicted"/>
<evidence type="ECO:0000313" key="1">
    <source>
        <dbReference type="EMBL" id="KAF5678146.1"/>
    </source>
</evidence>
<name>A0A8H5TVW8_FUSHE</name>
<keyword evidence="2" id="KW-1185">Reference proteome</keyword>
<evidence type="ECO:0000313" key="2">
    <source>
        <dbReference type="Proteomes" id="UP000567885"/>
    </source>
</evidence>
<comment type="caution">
    <text evidence="1">The sequence shown here is derived from an EMBL/GenBank/DDBJ whole genome shotgun (WGS) entry which is preliminary data.</text>
</comment>
<accession>A0A8H5TVW8</accession>
<dbReference type="Proteomes" id="UP000567885">
    <property type="component" value="Unassembled WGS sequence"/>
</dbReference>
<reference evidence="1 2" key="1">
    <citation type="submission" date="2020-05" db="EMBL/GenBank/DDBJ databases">
        <title>Identification and distribution of gene clusters putatively required for synthesis of sphingolipid metabolism inhibitors in phylogenetically diverse species of the filamentous fungus Fusarium.</title>
        <authorList>
            <person name="Kim H.-S."/>
            <person name="Busman M."/>
            <person name="Brown D.W."/>
            <person name="Divon H."/>
            <person name="Uhlig S."/>
            <person name="Proctor R.H."/>
        </authorList>
    </citation>
    <scope>NUCLEOTIDE SEQUENCE [LARGE SCALE GENOMIC DNA]</scope>
    <source>
        <strain evidence="1 2">NRRL 20693</strain>
    </source>
</reference>
<dbReference type="AlphaFoldDB" id="A0A8H5TVW8"/>
<sequence length="575" mass="66128">MFPFLRCRPEIQLQICVHLDLCSHMVIALSNDKLTKTLYNAAWKRGINEIKNIRLKPRCSILHVLDLMKESLESDLASPEPSPISANRMSGDVEAMFKFGSALVEYPRMTPQMERRPDEEQQYFEIWQCFAPRLRKHHDSLPYLLDAAKHGRGNLYTALELAAKGGVSVKDIQHRFHVSPIHLVDFDIPELRSKVNKILDIKIRRKVKVQPLANAMCGILEDVYLHLEPNQDKRLKMLTYLSQPWRTHDHDTALSLIEKEFGRRLEVVANKGYKDTKLVIIFGKAVELVTAYLALEKRQEESGKALGLSKAEVRQRIQRLYCLAFGFLGLRQTEELQSMEEQNHKIQVHASRLVESWQSAELEYHSLLLPQISESLLRHCHDVCESPFDCCTEICKFVLNRTGISAADFKKSRIELEQAKVFGQRLARVLGDRPAPTLPKNREDIIKAELNLEDKDWLSIAFQAWQTLEYLHDHHLSRTRNYVAGEDLVETSLPAMELLHAYVFICLGKGQLDRFGGSPEQSLEQTLSTSRWRAAPLSMENNTLRSAWYSRSTRSIMWHSKICKKSGGQLLPIDK</sequence>
<protein>
    <submittedName>
        <fullName evidence="1">Uncharacterized protein</fullName>
    </submittedName>
</protein>